<organism evidence="2 3">
    <name type="scientific">Brevibacillus formosus</name>
    <dbReference type="NCBI Taxonomy" id="54913"/>
    <lineage>
        <taxon>Bacteria</taxon>
        <taxon>Bacillati</taxon>
        <taxon>Bacillota</taxon>
        <taxon>Bacilli</taxon>
        <taxon>Bacillales</taxon>
        <taxon>Paenibacillaceae</taxon>
        <taxon>Brevibacillus</taxon>
    </lineage>
</organism>
<proteinExistence type="predicted"/>
<feature type="transmembrane region" description="Helical" evidence="1">
    <location>
        <begin position="103"/>
        <end position="121"/>
    </location>
</feature>
<name>A0ABQ0T6S5_9BACL</name>
<evidence type="ECO:0008006" key="4">
    <source>
        <dbReference type="Google" id="ProtNLM"/>
    </source>
</evidence>
<dbReference type="Proteomes" id="UP000319498">
    <property type="component" value="Unassembled WGS sequence"/>
</dbReference>
<gene>
    <name evidence="2" type="ORF">BFO01nite_31700</name>
</gene>
<feature type="transmembrane region" description="Helical" evidence="1">
    <location>
        <begin position="33"/>
        <end position="58"/>
    </location>
</feature>
<keyword evidence="1" id="KW-0472">Membrane</keyword>
<feature type="transmembrane region" description="Helical" evidence="1">
    <location>
        <begin position="70"/>
        <end position="97"/>
    </location>
</feature>
<keyword evidence="3" id="KW-1185">Reference proteome</keyword>
<reference evidence="2 3" key="1">
    <citation type="submission" date="2019-06" db="EMBL/GenBank/DDBJ databases">
        <title>Whole genome shotgun sequence of Brevibacillus formosus NBRC 15716.</title>
        <authorList>
            <person name="Hosoyama A."/>
            <person name="Uohara A."/>
            <person name="Ohji S."/>
            <person name="Ichikawa N."/>
        </authorList>
    </citation>
    <scope>NUCLEOTIDE SEQUENCE [LARGE SCALE GENOMIC DNA]</scope>
    <source>
        <strain evidence="2 3">NBRC 15716</strain>
    </source>
</reference>
<dbReference type="EMBL" id="BJOL01000018">
    <property type="protein sequence ID" value="GED59038.1"/>
    <property type="molecule type" value="Genomic_DNA"/>
</dbReference>
<evidence type="ECO:0000256" key="1">
    <source>
        <dbReference type="SAM" id="Phobius"/>
    </source>
</evidence>
<keyword evidence="1" id="KW-1133">Transmembrane helix</keyword>
<accession>A0ABQ0T6S5</accession>
<evidence type="ECO:0000313" key="2">
    <source>
        <dbReference type="EMBL" id="GED59038.1"/>
    </source>
</evidence>
<feature type="transmembrane region" description="Helical" evidence="1">
    <location>
        <begin position="7"/>
        <end position="27"/>
    </location>
</feature>
<evidence type="ECO:0000313" key="3">
    <source>
        <dbReference type="Proteomes" id="UP000319498"/>
    </source>
</evidence>
<keyword evidence="1" id="KW-0812">Transmembrane</keyword>
<sequence length="131" mass="14992">MFHMAERFIAGILASFLFAFGAALLYFQDRSSVLFVAMFTFPTVFLLGIPQSIVIDWVMKRLPWNKGSLLFLLEAMLYIVAGIIATMMLFLIVMHTFTLLLKFYVLGVAASLLYFVSLRFLRRKKKALHVA</sequence>
<comment type="caution">
    <text evidence="2">The sequence shown here is derived from an EMBL/GenBank/DDBJ whole genome shotgun (WGS) entry which is preliminary data.</text>
</comment>
<protein>
    <recommendedName>
        <fullName evidence="4">Permease</fullName>
    </recommendedName>
</protein>